<comment type="caution">
    <text evidence="2">The sequence shown here is derived from an EMBL/GenBank/DDBJ whole genome shotgun (WGS) entry which is preliminary data.</text>
</comment>
<organism evidence="2 3">
    <name type="scientific">Salinomyces thailandicus</name>
    <dbReference type="NCBI Taxonomy" id="706561"/>
    <lineage>
        <taxon>Eukaryota</taxon>
        <taxon>Fungi</taxon>
        <taxon>Dikarya</taxon>
        <taxon>Ascomycota</taxon>
        <taxon>Pezizomycotina</taxon>
        <taxon>Dothideomycetes</taxon>
        <taxon>Dothideomycetidae</taxon>
        <taxon>Mycosphaerellales</taxon>
        <taxon>Teratosphaeriaceae</taxon>
        <taxon>Salinomyces</taxon>
    </lineage>
</organism>
<evidence type="ECO:0000313" key="3">
    <source>
        <dbReference type="Proteomes" id="UP000308549"/>
    </source>
</evidence>
<gene>
    <name evidence="2" type="ORF">B0A50_08676</name>
</gene>
<feature type="compositionally biased region" description="Basic and acidic residues" evidence="1">
    <location>
        <begin position="232"/>
        <end position="245"/>
    </location>
</feature>
<evidence type="ECO:0000313" key="2">
    <source>
        <dbReference type="EMBL" id="TKA21939.1"/>
    </source>
</evidence>
<keyword evidence="3" id="KW-1185">Reference proteome</keyword>
<accession>A0A4V5N320</accession>
<dbReference type="EMBL" id="NAJL01000092">
    <property type="protein sequence ID" value="TKA21939.1"/>
    <property type="molecule type" value="Genomic_DNA"/>
</dbReference>
<proteinExistence type="predicted"/>
<name>A0A4V5N320_9PEZI</name>
<sequence>MIDPTTGIEVRVKPDGSGNPYREYSAPRTSRLRATGRNETLIDAVTDARYVVEVIIHPTFRWRKAPNVPTVLEKLSEMESSFKFKELSEHKWIPEWILAKGSVGERMTFTFYYTTGEYLKINGIVSMSYLFSVKSKGKGGNPKAEEILRAKQFYNSLKLSNVEDDIKKKMQGLPHPLTDAASASVNHLSNEHINAEEVPEAHNGAPEATGAEDESVTLAGAKGKRKQVNGKSNEEPAQKRAKENTAENTHNATSSAAATHPEPALRAVPQASPHLRTVSDQYTKARRKAVLQRRLEELRIERELEELENED</sequence>
<evidence type="ECO:0000256" key="1">
    <source>
        <dbReference type="SAM" id="MobiDB-lite"/>
    </source>
</evidence>
<reference evidence="2 3" key="1">
    <citation type="submission" date="2017-03" db="EMBL/GenBank/DDBJ databases">
        <title>Genomes of endolithic fungi from Antarctica.</title>
        <authorList>
            <person name="Coleine C."/>
            <person name="Masonjones S."/>
            <person name="Stajich J.E."/>
        </authorList>
    </citation>
    <scope>NUCLEOTIDE SEQUENCE [LARGE SCALE GENOMIC DNA]</scope>
    <source>
        <strain evidence="2 3">CCFEE 6315</strain>
    </source>
</reference>
<dbReference type="AlphaFoldDB" id="A0A4V5N320"/>
<feature type="region of interest" description="Disordered" evidence="1">
    <location>
        <begin position="196"/>
        <end position="284"/>
    </location>
</feature>
<dbReference type="Proteomes" id="UP000308549">
    <property type="component" value="Unassembled WGS sequence"/>
</dbReference>
<feature type="region of interest" description="Disordered" evidence="1">
    <location>
        <begin position="1"/>
        <end position="26"/>
    </location>
</feature>
<feature type="compositionally biased region" description="Low complexity" evidence="1">
    <location>
        <begin position="246"/>
        <end position="260"/>
    </location>
</feature>
<protein>
    <submittedName>
        <fullName evidence="2">Uncharacterized protein</fullName>
    </submittedName>
</protein>